<dbReference type="InterPro" id="IPR015813">
    <property type="entry name" value="Pyrv/PenolPyrv_kinase-like_dom"/>
</dbReference>
<organism evidence="1 2">
    <name type="scientific">Caballeronia glathei</name>
    <dbReference type="NCBI Taxonomy" id="60547"/>
    <lineage>
        <taxon>Bacteria</taxon>
        <taxon>Pseudomonadati</taxon>
        <taxon>Pseudomonadota</taxon>
        <taxon>Betaproteobacteria</taxon>
        <taxon>Burkholderiales</taxon>
        <taxon>Burkholderiaceae</taxon>
        <taxon>Caballeronia</taxon>
    </lineage>
</organism>
<dbReference type="STRING" id="60547.GCA_000751215_00395"/>
<proteinExistence type="predicted"/>
<dbReference type="RefSeq" id="WP_035925113.1">
    <property type="nucleotide sequence ID" value="NZ_CADFFX010000029.1"/>
</dbReference>
<dbReference type="CDD" id="cd00377">
    <property type="entry name" value="ICL_PEPM"/>
    <property type="match status" value="1"/>
</dbReference>
<name>A0A069PKS3_9BURK</name>
<dbReference type="AlphaFoldDB" id="A0A069PKS3"/>
<dbReference type="SUPFAM" id="SSF51621">
    <property type="entry name" value="Phosphoenolpyruvate/pyruvate domain"/>
    <property type="match status" value="1"/>
</dbReference>
<dbReference type="Proteomes" id="UP000027466">
    <property type="component" value="Unassembled WGS sequence"/>
</dbReference>
<sequence>MTRNARFRELLKSPPFVCLGAHDAITAKLAEEAGAKAIYVSGFAASAIVAGQPDVGVLTQTEMFEHIRRICRVTKVPVFADADTGYGGILDVQRTMRLWEEAGASVLHLEDQAVPKKCGHFAGKQLVSKEEMQQKLRAMLAARSDPDFFIVARTDAIAVTGLDDAIARLEAYAEVGADGLYADAPESVEQMQELVRRLTPLGKPILFNMARTGKSPYLSLDEVYKLGFDYALCPIEPMLAMHKAVKEMMERFMREGSTSAIADRLTPFEEFNRFVGLEQAVGVEARYESGKEA</sequence>
<gene>
    <name evidence="1" type="ORF">BG61_21745</name>
</gene>
<evidence type="ECO:0000313" key="1">
    <source>
        <dbReference type="EMBL" id="KDR40972.1"/>
    </source>
</evidence>
<dbReference type="EMBL" id="JFHC01000033">
    <property type="protein sequence ID" value="KDR40972.1"/>
    <property type="molecule type" value="Genomic_DNA"/>
</dbReference>
<dbReference type="Pfam" id="PF13714">
    <property type="entry name" value="PEP_mutase"/>
    <property type="match status" value="1"/>
</dbReference>
<reference evidence="1 2" key="1">
    <citation type="submission" date="2014-03" db="EMBL/GenBank/DDBJ databases">
        <title>Draft Genome Sequences of Four Burkholderia Strains.</title>
        <authorList>
            <person name="Liu X.Y."/>
            <person name="Li C.X."/>
            <person name="Xu J.H."/>
        </authorList>
    </citation>
    <scope>NUCLEOTIDE SEQUENCE [LARGE SCALE GENOMIC DNA]</scope>
    <source>
        <strain evidence="1 2">DSM 50014</strain>
    </source>
</reference>
<keyword evidence="2" id="KW-1185">Reference proteome</keyword>
<dbReference type="InterPro" id="IPR040442">
    <property type="entry name" value="Pyrv_kinase-like_dom_sf"/>
</dbReference>
<dbReference type="InterPro" id="IPR039556">
    <property type="entry name" value="ICL/PEPM"/>
</dbReference>
<evidence type="ECO:0000313" key="2">
    <source>
        <dbReference type="Proteomes" id="UP000027466"/>
    </source>
</evidence>
<protein>
    <submittedName>
        <fullName evidence="1">2,3-dimethylmalate lyase</fullName>
    </submittedName>
</protein>
<dbReference type="PANTHER" id="PTHR42905">
    <property type="entry name" value="PHOSPHOENOLPYRUVATE CARBOXYLASE"/>
    <property type="match status" value="1"/>
</dbReference>
<accession>A0A069PKS3</accession>
<comment type="caution">
    <text evidence="1">The sequence shown here is derived from an EMBL/GenBank/DDBJ whole genome shotgun (WGS) entry which is preliminary data.</text>
</comment>
<keyword evidence="1" id="KW-0456">Lyase</keyword>
<dbReference type="GO" id="GO:0016833">
    <property type="term" value="F:oxo-acid-lyase activity"/>
    <property type="evidence" value="ECO:0007669"/>
    <property type="project" value="UniProtKB-ARBA"/>
</dbReference>
<dbReference type="PANTHER" id="PTHR42905:SF5">
    <property type="entry name" value="CARBOXYVINYL-CARBOXYPHOSPHONATE PHOSPHORYLMUTASE, CHLOROPLASTIC"/>
    <property type="match status" value="1"/>
</dbReference>
<dbReference type="Gene3D" id="3.20.20.60">
    <property type="entry name" value="Phosphoenolpyruvate-binding domains"/>
    <property type="match status" value="1"/>
</dbReference>